<dbReference type="AlphaFoldDB" id="A0A8J5CQN6"/>
<keyword evidence="2" id="KW-1185">Reference proteome</keyword>
<organism evidence="1 2">
    <name type="scientific">Chionoecetes opilio</name>
    <name type="common">Atlantic snow crab</name>
    <name type="synonym">Cancer opilio</name>
    <dbReference type="NCBI Taxonomy" id="41210"/>
    <lineage>
        <taxon>Eukaryota</taxon>
        <taxon>Metazoa</taxon>
        <taxon>Ecdysozoa</taxon>
        <taxon>Arthropoda</taxon>
        <taxon>Crustacea</taxon>
        <taxon>Multicrustacea</taxon>
        <taxon>Malacostraca</taxon>
        <taxon>Eumalacostraca</taxon>
        <taxon>Eucarida</taxon>
        <taxon>Decapoda</taxon>
        <taxon>Pleocyemata</taxon>
        <taxon>Brachyura</taxon>
        <taxon>Eubrachyura</taxon>
        <taxon>Majoidea</taxon>
        <taxon>Majidae</taxon>
        <taxon>Chionoecetes</taxon>
    </lineage>
</organism>
<evidence type="ECO:0000313" key="1">
    <source>
        <dbReference type="EMBL" id="KAG0718954.1"/>
    </source>
</evidence>
<dbReference type="EMBL" id="JACEEZ010015277">
    <property type="protein sequence ID" value="KAG0718954.1"/>
    <property type="molecule type" value="Genomic_DNA"/>
</dbReference>
<comment type="caution">
    <text evidence="1">The sequence shown here is derived from an EMBL/GenBank/DDBJ whole genome shotgun (WGS) entry which is preliminary data.</text>
</comment>
<name>A0A8J5CQN6_CHIOP</name>
<evidence type="ECO:0000313" key="2">
    <source>
        <dbReference type="Proteomes" id="UP000770661"/>
    </source>
</evidence>
<dbReference type="OrthoDB" id="27109at2759"/>
<sequence length="165" mass="18706">MWVTAERSKEIVLGERQSTKAVTVLREGGTPEYPGKEVKRGLEQLYRKVEKHLSEEGNLLQASCVGWDDECEVSLCTRVCWTRAAPPRKTVTQSNTIPDQVALLDRDARTGSSGGPPRLLQLKIIDEMLWTRSSEEFLVECIRVATQACLWDHRSDLYTKKALIF</sequence>
<accession>A0A8J5CQN6</accession>
<reference evidence="1" key="1">
    <citation type="submission" date="2020-07" db="EMBL/GenBank/DDBJ databases">
        <title>The High-quality genome of the commercially important snow crab, Chionoecetes opilio.</title>
        <authorList>
            <person name="Jeong J.-H."/>
            <person name="Ryu S."/>
        </authorList>
    </citation>
    <scope>NUCLEOTIDE SEQUENCE</scope>
    <source>
        <strain evidence="1">MADBK_172401_WGS</strain>
        <tissue evidence="1">Digestive gland</tissue>
    </source>
</reference>
<gene>
    <name evidence="1" type="primary">Exoc1_1</name>
    <name evidence="1" type="ORF">GWK47_051503</name>
</gene>
<protein>
    <submittedName>
        <fullName evidence="1">Exocyst complex component 1</fullName>
    </submittedName>
</protein>
<proteinExistence type="predicted"/>
<dbReference type="Proteomes" id="UP000770661">
    <property type="component" value="Unassembled WGS sequence"/>
</dbReference>